<gene>
    <name evidence="1" type="ORF">HPB48_017553</name>
</gene>
<keyword evidence="2" id="KW-1185">Reference proteome</keyword>
<protein>
    <submittedName>
        <fullName evidence="1">Uncharacterized protein</fullName>
    </submittedName>
</protein>
<proteinExistence type="predicted"/>
<sequence>MEMKNTVENMEKSVQWLSDKYDDVSEGMKKQATEITTLKTKVERMAADNARSDLLKLQQQVNSLEKYSRRQNIKIHGLPLTANEDLMSKVNDIATELKLAPLTEADIEGLHGLPSKRNKIPAVILRFSSRITRDEWMEQRSHLKATNSVVYFLENLTALNKKLL</sequence>
<dbReference type="AlphaFoldDB" id="A0A9J6FLA6"/>
<dbReference type="VEuPathDB" id="VectorBase:HLOH_050076"/>
<dbReference type="OrthoDB" id="6514047at2759"/>
<dbReference type="EMBL" id="JABSTR010000001">
    <property type="protein sequence ID" value="KAH9363192.1"/>
    <property type="molecule type" value="Genomic_DNA"/>
</dbReference>
<reference evidence="1 2" key="1">
    <citation type="journal article" date="2020" name="Cell">
        <title>Large-Scale Comparative Analyses of Tick Genomes Elucidate Their Genetic Diversity and Vector Capacities.</title>
        <authorList>
            <consortium name="Tick Genome and Microbiome Consortium (TIGMIC)"/>
            <person name="Jia N."/>
            <person name="Wang J."/>
            <person name="Shi W."/>
            <person name="Du L."/>
            <person name="Sun Y."/>
            <person name="Zhan W."/>
            <person name="Jiang J.F."/>
            <person name="Wang Q."/>
            <person name="Zhang B."/>
            <person name="Ji P."/>
            <person name="Bell-Sakyi L."/>
            <person name="Cui X.M."/>
            <person name="Yuan T.T."/>
            <person name="Jiang B.G."/>
            <person name="Yang W.F."/>
            <person name="Lam T.T."/>
            <person name="Chang Q.C."/>
            <person name="Ding S.J."/>
            <person name="Wang X.J."/>
            <person name="Zhu J.G."/>
            <person name="Ruan X.D."/>
            <person name="Zhao L."/>
            <person name="Wei J.T."/>
            <person name="Ye R.Z."/>
            <person name="Que T.C."/>
            <person name="Du C.H."/>
            <person name="Zhou Y.H."/>
            <person name="Cheng J.X."/>
            <person name="Dai P.F."/>
            <person name="Guo W.B."/>
            <person name="Han X.H."/>
            <person name="Huang E.J."/>
            <person name="Li L.F."/>
            <person name="Wei W."/>
            <person name="Gao Y.C."/>
            <person name="Liu J.Z."/>
            <person name="Shao H.Z."/>
            <person name="Wang X."/>
            <person name="Wang C.C."/>
            <person name="Yang T.C."/>
            <person name="Huo Q.B."/>
            <person name="Li W."/>
            <person name="Chen H.Y."/>
            <person name="Chen S.E."/>
            <person name="Zhou L.G."/>
            <person name="Ni X.B."/>
            <person name="Tian J.H."/>
            <person name="Sheng Y."/>
            <person name="Liu T."/>
            <person name="Pan Y.S."/>
            <person name="Xia L.Y."/>
            <person name="Li J."/>
            <person name="Zhao F."/>
            <person name="Cao W.C."/>
        </authorList>
    </citation>
    <scope>NUCLEOTIDE SEQUENCE [LARGE SCALE GENOMIC DNA]</scope>
    <source>
        <strain evidence="1">HaeL-2018</strain>
    </source>
</reference>
<comment type="caution">
    <text evidence="1">The sequence shown here is derived from an EMBL/GenBank/DDBJ whole genome shotgun (WGS) entry which is preliminary data.</text>
</comment>
<dbReference type="Proteomes" id="UP000821853">
    <property type="component" value="Chromosome 1"/>
</dbReference>
<name>A0A9J6FLA6_HAELO</name>
<dbReference type="OMA" id="RDEWMEQ"/>
<organism evidence="1 2">
    <name type="scientific">Haemaphysalis longicornis</name>
    <name type="common">Bush tick</name>
    <dbReference type="NCBI Taxonomy" id="44386"/>
    <lineage>
        <taxon>Eukaryota</taxon>
        <taxon>Metazoa</taxon>
        <taxon>Ecdysozoa</taxon>
        <taxon>Arthropoda</taxon>
        <taxon>Chelicerata</taxon>
        <taxon>Arachnida</taxon>
        <taxon>Acari</taxon>
        <taxon>Parasitiformes</taxon>
        <taxon>Ixodida</taxon>
        <taxon>Ixodoidea</taxon>
        <taxon>Ixodidae</taxon>
        <taxon>Haemaphysalinae</taxon>
        <taxon>Haemaphysalis</taxon>
    </lineage>
</organism>
<evidence type="ECO:0000313" key="2">
    <source>
        <dbReference type="Proteomes" id="UP000821853"/>
    </source>
</evidence>
<accession>A0A9J6FLA6</accession>
<evidence type="ECO:0000313" key="1">
    <source>
        <dbReference type="EMBL" id="KAH9363192.1"/>
    </source>
</evidence>